<dbReference type="PANTHER" id="PTHR21666:SF270">
    <property type="entry name" value="MUREIN HYDROLASE ACTIVATOR ENVC"/>
    <property type="match status" value="1"/>
</dbReference>
<dbReference type="OrthoDB" id="1099523at2"/>
<dbReference type="InterPro" id="IPR016047">
    <property type="entry name" value="M23ase_b-sheet_dom"/>
</dbReference>
<dbReference type="InterPro" id="IPR050570">
    <property type="entry name" value="Cell_wall_metabolism_enzyme"/>
</dbReference>
<organism evidence="4 6">
    <name type="scientific">Frigoribacterium faeni</name>
    <dbReference type="NCBI Taxonomy" id="145483"/>
    <lineage>
        <taxon>Bacteria</taxon>
        <taxon>Bacillati</taxon>
        <taxon>Actinomycetota</taxon>
        <taxon>Actinomycetes</taxon>
        <taxon>Micrococcales</taxon>
        <taxon>Microbacteriaceae</taxon>
        <taxon>Frigoribacterium</taxon>
    </lineage>
</organism>
<feature type="domain" description="M23ase beta-sheet core" evidence="2">
    <location>
        <begin position="330"/>
        <end position="425"/>
    </location>
</feature>
<name>A0A7W3JL94_9MICO</name>
<dbReference type="AlphaFoldDB" id="A0A7W3JL94"/>
<dbReference type="Proteomes" id="UP000522688">
    <property type="component" value="Unassembled WGS sequence"/>
</dbReference>
<reference evidence="3 5" key="1">
    <citation type="submission" date="2019-07" db="EMBL/GenBank/DDBJ databases">
        <title>Whole genome shotgun sequence of Frigoribacterium faeni NBRC 103066.</title>
        <authorList>
            <person name="Hosoyama A."/>
            <person name="Uohara A."/>
            <person name="Ohji S."/>
            <person name="Ichikawa N."/>
        </authorList>
    </citation>
    <scope>NUCLEOTIDE SEQUENCE [LARGE SCALE GENOMIC DNA]</scope>
    <source>
        <strain evidence="3 5">NBRC 103066</strain>
    </source>
</reference>
<dbReference type="EMBL" id="BJUV01000010">
    <property type="protein sequence ID" value="GEK83027.1"/>
    <property type="molecule type" value="Genomic_DNA"/>
</dbReference>
<dbReference type="RefSeq" id="WP_146854262.1">
    <property type="nucleotide sequence ID" value="NZ_BAAAHR010000003.1"/>
</dbReference>
<accession>A0A7W3JL94</accession>
<dbReference type="Proteomes" id="UP000321154">
    <property type="component" value="Unassembled WGS sequence"/>
</dbReference>
<comment type="caution">
    <text evidence="4">The sequence shown here is derived from an EMBL/GenBank/DDBJ whole genome shotgun (WGS) entry which is preliminary data.</text>
</comment>
<evidence type="ECO:0000313" key="4">
    <source>
        <dbReference type="EMBL" id="MBA8814944.1"/>
    </source>
</evidence>
<evidence type="ECO:0000259" key="2">
    <source>
        <dbReference type="Pfam" id="PF01551"/>
    </source>
</evidence>
<keyword evidence="5" id="KW-1185">Reference proteome</keyword>
<evidence type="ECO:0000256" key="1">
    <source>
        <dbReference type="SAM" id="MobiDB-lite"/>
    </source>
</evidence>
<dbReference type="PANTHER" id="PTHR21666">
    <property type="entry name" value="PEPTIDASE-RELATED"/>
    <property type="match status" value="1"/>
</dbReference>
<feature type="compositionally biased region" description="Basic and acidic residues" evidence="1">
    <location>
        <begin position="262"/>
        <end position="280"/>
    </location>
</feature>
<reference evidence="4 6" key="2">
    <citation type="submission" date="2020-07" db="EMBL/GenBank/DDBJ databases">
        <title>Sequencing the genomes of 1000 actinobacteria strains.</title>
        <authorList>
            <person name="Klenk H.-P."/>
        </authorList>
    </citation>
    <scope>NUCLEOTIDE SEQUENCE [LARGE SCALE GENOMIC DNA]</scope>
    <source>
        <strain evidence="4 6">DSM 10309</strain>
    </source>
</reference>
<gene>
    <name evidence="4" type="ORF">FB463_003221</name>
    <name evidence="3" type="ORF">FFA01_13360</name>
</gene>
<dbReference type="Pfam" id="PF01551">
    <property type="entry name" value="Peptidase_M23"/>
    <property type="match status" value="1"/>
</dbReference>
<dbReference type="EMBL" id="JACGWW010000013">
    <property type="protein sequence ID" value="MBA8814944.1"/>
    <property type="molecule type" value="Genomic_DNA"/>
</dbReference>
<evidence type="ECO:0000313" key="3">
    <source>
        <dbReference type="EMBL" id="GEK83027.1"/>
    </source>
</evidence>
<dbReference type="CDD" id="cd12797">
    <property type="entry name" value="M23_peptidase"/>
    <property type="match status" value="1"/>
</dbReference>
<dbReference type="Gene3D" id="2.70.70.10">
    <property type="entry name" value="Glucose Permease (Domain IIA)"/>
    <property type="match status" value="1"/>
</dbReference>
<evidence type="ECO:0000313" key="6">
    <source>
        <dbReference type="Proteomes" id="UP000522688"/>
    </source>
</evidence>
<keyword evidence="4" id="KW-0378">Hydrolase</keyword>
<dbReference type="SUPFAM" id="SSF51261">
    <property type="entry name" value="Duplicated hybrid motif"/>
    <property type="match status" value="1"/>
</dbReference>
<sequence>MIFSRLLGRPDRSGTLGVAVVPRSTRGRVVATAVALSLVVAAGVAVGPVEPAQAASYPSWSDVEKARGDEAAKVAEIKKLEKLLDAMTADLDRKNEDARKKGDILQKAQTAFDDAQFKTNQLKGQADAAATVAAASEKRAGQLAAQLGRSGGNNNDMTGTLIADPGDAADLLYKLGAMSKLTEQADGIYSRATQDRNTAQSLTDQAEVAEEALGELAAEAEAALAVANEAAQAAADSLAEQQENGARLQAQLTLLKTNADTTQKEFEKGEAERKKKEAEAAARAARLGSPTSGTPVGVTSSFGWTRPSGGDISSGFGMRVNPVTGAYILHAGTDLAAACGTPIFAATAGTVTYAGWYGGYGNFVLIDHGNGITTGYGHQPNGGIMVSVGQRVELGQQIGHVGSTGNSTGCHLHFETRINGTAANPVAFMAQRGITL</sequence>
<feature type="compositionally biased region" description="Polar residues" evidence="1">
    <location>
        <begin position="289"/>
        <end position="302"/>
    </location>
</feature>
<proteinExistence type="predicted"/>
<dbReference type="GO" id="GO:0004222">
    <property type="term" value="F:metalloendopeptidase activity"/>
    <property type="evidence" value="ECO:0007669"/>
    <property type="project" value="TreeGrafter"/>
</dbReference>
<feature type="region of interest" description="Disordered" evidence="1">
    <location>
        <begin position="262"/>
        <end position="302"/>
    </location>
</feature>
<dbReference type="InterPro" id="IPR011055">
    <property type="entry name" value="Dup_hybrid_motif"/>
</dbReference>
<protein>
    <submittedName>
        <fullName evidence="4">Murein DD-endopeptidase MepM/ murein hydrolase activator NlpD</fullName>
    </submittedName>
</protein>
<evidence type="ECO:0000313" key="5">
    <source>
        <dbReference type="Proteomes" id="UP000321154"/>
    </source>
</evidence>